<dbReference type="AlphaFoldDB" id="A0A1X3D5S9"/>
<evidence type="ECO:0000313" key="4">
    <source>
        <dbReference type="EMBL" id="OSI15095.1"/>
    </source>
</evidence>
<dbReference type="STRING" id="194197.BWD09_09255"/>
<dbReference type="InterPro" id="IPR014729">
    <property type="entry name" value="Rossmann-like_a/b/a_fold"/>
</dbReference>
<proteinExistence type="predicted"/>
<evidence type="ECO:0000256" key="1">
    <source>
        <dbReference type="ARBA" id="ARBA00005187"/>
    </source>
</evidence>
<reference evidence="5" key="1">
    <citation type="submission" date="2017-01" db="EMBL/GenBank/DDBJ databases">
        <authorList>
            <person name="Wolfgang W.J."/>
            <person name="Cole J."/>
            <person name="Wroblewski D."/>
            <person name="Mcginnis J."/>
            <person name="Musser K.A."/>
        </authorList>
    </citation>
    <scope>NUCLEOTIDE SEQUENCE [LARGE SCALE GENOMIC DNA]</scope>
    <source>
        <strain evidence="5">DSM 19151</strain>
    </source>
</reference>
<organism evidence="4 5">
    <name type="scientific">Neisseria dentiae</name>
    <dbReference type="NCBI Taxonomy" id="194197"/>
    <lineage>
        <taxon>Bacteria</taxon>
        <taxon>Pseudomonadati</taxon>
        <taxon>Pseudomonadota</taxon>
        <taxon>Betaproteobacteria</taxon>
        <taxon>Neisseriales</taxon>
        <taxon>Neisseriaceae</taxon>
        <taxon>Neisseria</taxon>
    </lineage>
</organism>
<dbReference type="Proteomes" id="UP000193118">
    <property type="component" value="Unassembled WGS sequence"/>
</dbReference>
<dbReference type="RefSeq" id="WP_085366404.1">
    <property type="nucleotide sequence ID" value="NZ_CAUJPZ010000030.1"/>
</dbReference>
<evidence type="ECO:0000256" key="2">
    <source>
        <dbReference type="ARBA" id="ARBA00012737"/>
    </source>
</evidence>
<evidence type="ECO:0000313" key="5">
    <source>
        <dbReference type="Proteomes" id="UP000193118"/>
    </source>
</evidence>
<dbReference type="SUPFAM" id="SSF52402">
    <property type="entry name" value="Adenine nucleotide alpha hydrolases-like"/>
    <property type="match status" value="1"/>
</dbReference>
<dbReference type="OrthoDB" id="9763290at2"/>
<keyword evidence="5" id="KW-1185">Reference proteome</keyword>
<comment type="caution">
    <text evidence="4">The sequence shown here is derived from an EMBL/GenBank/DDBJ whole genome shotgun (WGS) entry which is preliminary data.</text>
</comment>
<dbReference type="EC" id="6.3.5.4" evidence="2"/>
<dbReference type="InterPro" id="IPR051786">
    <property type="entry name" value="ASN_synthetase/amidase"/>
</dbReference>
<gene>
    <name evidence="4" type="ORF">BWD09_09255</name>
</gene>
<dbReference type="PANTHER" id="PTHR43284:SF1">
    <property type="entry name" value="ASPARAGINE SYNTHETASE"/>
    <property type="match status" value="1"/>
</dbReference>
<dbReference type="Gene3D" id="3.40.50.620">
    <property type="entry name" value="HUPs"/>
    <property type="match status" value="1"/>
</dbReference>
<dbReference type="GO" id="GO:0004066">
    <property type="term" value="F:asparagine synthase (glutamine-hydrolyzing) activity"/>
    <property type="evidence" value="ECO:0007669"/>
    <property type="project" value="UniProtKB-EC"/>
</dbReference>
<dbReference type="PANTHER" id="PTHR43284">
    <property type="entry name" value="ASPARAGINE SYNTHETASE (GLUTAMINE-HYDROLYZING)"/>
    <property type="match status" value="1"/>
</dbReference>
<dbReference type="EMBL" id="MTBO01000026">
    <property type="protein sequence ID" value="OSI15095.1"/>
    <property type="molecule type" value="Genomic_DNA"/>
</dbReference>
<accession>A0A1X3D5S9</accession>
<comment type="catalytic activity">
    <reaction evidence="3">
        <text>L-aspartate + L-glutamine + ATP + H2O = L-asparagine + L-glutamate + AMP + diphosphate + H(+)</text>
        <dbReference type="Rhea" id="RHEA:12228"/>
        <dbReference type="ChEBI" id="CHEBI:15377"/>
        <dbReference type="ChEBI" id="CHEBI:15378"/>
        <dbReference type="ChEBI" id="CHEBI:29985"/>
        <dbReference type="ChEBI" id="CHEBI:29991"/>
        <dbReference type="ChEBI" id="CHEBI:30616"/>
        <dbReference type="ChEBI" id="CHEBI:33019"/>
        <dbReference type="ChEBI" id="CHEBI:58048"/>
        <dbReference type="ChEBI" id="CHEBI:58359"/>
        <dbReference type="ChEBI" id="CHEBI:456215"/>
        <dbReference type="EC" id="6.3.5.4"/>
    </reaction>
</comment>
<protein>
    <recommendedName>
        <fullName evidence="2">asparagine synthase (glutamine-hydrolyzing)</fullName>
        <ecNumber evidence="2">6.3.5.4</ecNumber>
    </recommendedName>
</protein>
<name>A0A1X3D5S9_9NEIS</name>
<sequence length="774" mass="88920">MAIFLAKFSKVNNYSESILKNENIFKKYLPSEPKNIEKFNIGKCEAIVFYFDAALDRSVVTNIHQKEIVLCHGYGDHNLENKISNAFESKLPLDLSQFPEAFCAIKLTEDQISFGSSGVGIDPLFYYQDDEQLIVTNRHNLLGNWVRAPELRKQALAWTIGRSHIGDFGTYWNEIKKTIPGCTYIASEQSLFQYKLNYASLYRSVSNHEISDYIEDVANSFCNIIDSSDRGLRFWLSGGKDSRAIVGLLSKAKRFKDISFSTFGEKFQPDVMSAQLLAKELNISHRHIIHPSSMSMPTVNIAKEISFDLLTDSVGSSLADFRKITFSDMLIIGGHENGFKALGNKLDFPEYIQNRRYWADNLGTLNTDMFDDINGWYQQQLKEVLEGCPKSRYPQIDAILFRNGTYLSGAQINSHISRSEIHPFLDGRMMRLLLGVSDEALNNQLIHYIMMRKSDAILEKIPFANDRWPADTQQIANSINLPFRATPDIPYLFQPYFPSSKVFGGYSWRLELIERTKHFVLQYLYDNRDFFDFVNFKRIQELSERNPNSLNITSIYYHLSLLKVCLIHYFNNEDTLFDFSKREIIESKISTLFNASEIRHTDTPEKQIIEAYKTKLNNYEAAIAEVAERDRKSATILQTKINLSIAITLSKILINDNQKLKSELDKLGFNLLPKDGLYIGKIHKSCPAQVNGYMLSILNEKNKVLIALKGTSKNHTVEGFSWSEHGKFWFRYINTNLDNIEFDIQIPALEADCEIHLIPWYPQSDIYTSNITIG</sequence>
<dbReference type="GeneID" id="94579759"/>
<evidence type="ECO:0000256" key="3">
    <source>
        <dbReference type="ARBA" id="ARBA00048741"/>
    </source>
</evidence>
<comment type="pathway">
    <text evidence="1">Amino-acid biosynthesis; L-asparagine biosynthesis; L-asparagine from L-aspartate (L-Gln route): step 1/1.</text>
</comment>